<dbReference type="OMA" id="EWVARIC"/>
<dbReference type="GeneID" id="27325482"/>
<keyword evidence="2" id="KW-1185">Reference proteome</keyword>
<dbReference type="AlphaFoldDB" id="A0A0D1ZU43"/>
<dbReference type="OrthoDB" id="3468019at2759"/>
<dbReference type="HOGENOM" id="CLU_107714_1_0_1"/>
<evidence type="ECO:0000313" key="1">
    <source>
        <dbReference type="EMBL" id="KIV90323.1"/>
    </source>
</evidence>
<organism evidence="1 2">
    <name type="scientific">Exophiala mesophila</name>
    <name type="common">Black yeast-like fungus</name>
    <dbReference type="NCBI Taxonomy" id="212818"/>
    <lineage>
        <taxon>Eukaryota</taxon>
        <taxon>Fungi</taxon>
        <taxon>Dikarya</taxon>
        <taxon>Ascomycota</taxon>
        <taxon>Pezizomycotina</taxon>
        <taxon>Eurotiomycetes</taxon>
        <taxon>Chaetothyriomycetidae</taxon>
        <taxon>Chaetothyriales</taxon>
        <taxon>Herpotrichiellaceae</taxon>
        <taxon>Exophiala</taxon>
    </lineage>
</organism>
<dbReference type="SUPFAM" id="SSF54427">
    <property type="entry name" value="NTF2-like"/>
    <property type="match status" value="1"/>
</dbReference>
<protein>
    <recommendedName>
        <fullName evidence="3">SnoaL-like domain-containing protein</fullName>
    </recommendedName>
</protein>
<proteinExistence type="predicted"/>
<gene>
    <name evidence="1" type="ORF">PV10_07637</name>
</gene>
<dbReference type="InterPro" id="IPR032710">
    <property type="entry name" value="NTF2-like_dom_sf"/>
</dbReference>
<dbReference type="Proteomes" id="UP000054302">
    <property type="component" value="Unassembled WGS sequence"/>
</dbReference>
<dbReference type="EMBL" id="KN847524">
    <property type="protein sequence ID" value="KIV90323.1"/>
    <property type="molecule type" value="Genomic_DNA"/>
</dbReference>
<accession>A0A0D1ZU43</accession>
<dbReference type="RefSeq" id="XP_016221897.1">
    <property type="nucleotide sequence ID" value="XM_016372565.1"/>
</dbReference>
<dbReference type="Gene3D" id="3.10.450.50">
    <property type="match status" value="1"/>
</dbReference>
<name>A0A0D1ZU43_EXOME</name>
<evidence type="ECO:0000313" key="2">
    <source>
        <dbReference type="Proteomes" id="UP000054302"/>
    </source>
</evidence>
<evidence type="ECO:0008006" key="3">
    <source>
        <dbReference type="Google" id="ProtNLM"/>
    </source>
</evidence>
<reference evidence="1 2" key="1">
    <citation type="submission" date="2015-01" db="EMBL/GenBank/DDBJ databases">
        <title>The Genome Sequence of Exophiala mesophila CBS40295.</title>
        <authorList>
            <consortium name="The Broad Institute Genomics Platform"/>
            <person name="Cuomo C."/>
            <person name="de Hoog S."/>
            <person name="Gorbushina A."/>
            <person name="Stielow B."/>
            <person name="Teixiera M."/>
            <person name="Abouelleil A."/>
            <person name="Chapman S.B."/>
            <person name="Priest M."/>
            <person name="Young S.K."/>
            <person name="Wortman J."/>
            <person name="Nusbaum C."/>
            <person name="Birren B."/>
        </authorList>
    </citation>
    <scope>NUCLEOTIDE SEQUENCE [LARGE SCALE GENOMIC DNA]</scope>
    <source>
        <strain evidence="1 2">CBS 40295</strain>
    </source>
</reference>
<sequence length="157" mass="17605">MGNNTADTQWPLATVVSEDKKELLDRYFSLLDINEPTSGEKIAQLYTEDGWLLGPAGLVKGREAIKASREHAWVVIKKRTHKLIRVYAFDTEANDLLIIGNAVQGLANEKTVSGEWVARICFDKSSAGDVQLKSHQVWAVPMTQRGLEALQIYKDRH</sequence>
<dbReference type="VEuPathDB" id="FungiDB:PV10_07637"/>